<dbReference type="RefSeq" id="WP_013388900.1">
    <property type="nucleotide sequence ID" value="NC_014633.1"/>
</dbReference>
<dbReference type="AlphaFoldDB" id="E3HDQ5"/>
<protein>
    <submittedName>
        <fullName evidence="2">Uncharacterized protein</fullName>
    </submittedName>
</protein>
<dbReference type="HOGENOM" id="CLU_2206466_0_0_0"/>
<feature type="transmembrane region" description="Helical" evidence="1">
    <location>
        <begin position="6"/>
        <end position="33"/>
    </location>
</feature>
<evidence type="ECO:0000256" key="1">
    <source>
        <dbReference type="SAM" id="Phobius"/>
    </source>
</evidence>
<sequence>MNLKRILIIITDSTLILSIAIVLVGGIGALSQNIWLGKMGTKKFKAQKLRKKSIVPYIMVFFPLPFTTYTYIFFRSITSKHPRINFKKIPIVRKRVFNFYFKKKHYK</sequence>
<dbReference type="EMBL" id="CP002282">
    <property type="protein sequence ID" value="ADO84241.1"/>
    <property type="molecule type" value="Genomic_DNA"/>
</dbReference>
<name>E3HDQ5_ILYPC</name>
<keyword evidence="1" id="KW-1133">Transmembrane helix</keyword>
<reference evidence="2 3" key="1">
    <citation type="journal article" date="2010" name="Stand. Genomic Sci.">
        <title>Complete genome sequence of Ilyobacter polytropus type strain (CuHbu1).</title>
        <authorList>
            <person name="Sikorski J."/>
            <person name="Chertkov O."/>
            <person name="Lapidus A."/>
            <person name="Nolan M."/>
            <person name="Lucas S."/>
            <person name="Del Rio T.G."/>
            <person name="Tice H."/>
            <person name="Cheng J.F."/>
            <person name="Tapia R."/>
            <person name="Han C."/>
            <person name="Goodwin L."/>
            <person name="Pitluck S."/>
            <person name="Liolios K."/>
            <person name="Ivanova N."/>
            <person name="Mavromatis K."/>
            <person name="Mikhailova N."/>
            <person name="Pati A."/>
            <person name="Chen A."/>
            <person name="Palaniappan K."/>
            <person name="Land M."/>
            <person name="Hauser L."/>
            <person name="Chang Y.J."/>
            <person name="Jeffries C.D."/>
            <person name="Brambilla E."/>
            <person name="Yasawong M."/>
            <person name="Rohde M."/>
            <person name="Pukall R."/>
            <person name="Spring S."/>
            <person name="Goker M."/>
            <person name="Woyke T."/>
            <person name="Bristow J."/>
            <person name="Eisen J.A."/>
            <person name="Markowitz V."/>
            <person name="Hugenholtz P."/>
            <person name="Kyrpides N.C."/>
            <person name="Klenk H.P."/>
        </authorList>
    </citation>
    <scope>NUCLEOTIDE SEQUENCE [LARGE SCALE GENOMIC DNA]</scope>
    <source>
        <strain evidence="3">ATCC 51220 / DSM 2926 / LMG 16218 / CuHBu1</strain>
        <plasmid evidence="3">pILYOP01</plasmid>
    </source>
</reference>
<keyword evidence="2" id="KW-0614">Plasmid</keyword>
<dbReference type="KEGG" id="ipo:Ilyop_2482"/>
<dbReference type="Proteomes" id="UP000006875">
    <property type="component" value="Plasmid pILYOP01"/>
</dbReference>
<organism evidence="2 3">
    <name type="scientific">Ilyobacter polytropus (strain ATCC 51220 / DSM 2926 / LMG 16218 / CuHBu1)</name>
    <dbReference type="NCBI Taxonomy" id="572544"/>
    <lineage>
        <taxon>Bacteria</taxon>
        <taxon>Fusobacteriati</taxon>
        <taxon>Fusobacteriota</taxon>
        <taxon>Fusobacteriia</taxon>
        <taxon>Fusobacteriales</taxon>
        <taxon>Fusobacteriaceae</taxon>
        <taxon>Ilyobacter</taxon>
    </lineage>
</organism>
<keyword evidence="1" id="KW-0812">Transmembrane</keyword>
<evidence type="ECO:0000313" key="2">
    <source>
        <dbReference type="EMBL" id="ADO84241.1"/>
    </source>
</evidence>
<keyword evidence="3" id="KW-1185">Reference proteome</keyword>
<evidence type="ECO:0000313" key="3">
    <source>
        <dbReference type="Proteomes" id="UP000006875"/>
    </source>
</evidence>
<proteinExistence type="predicted"/>
<feature type="transmembrane region" description="Helical" evidence="1">
    <location>
        <begin position="54"/>
        <end position="74"/>
    </location>
</feature>
<gene>
    <name evidence="2" type="ordered locus">Ilyop_2482</name>
</gene>
<accession>E3HDQ5</accession>
<keyword evidence="1" id="KW-0472">Membrane</keyword>
<geneLocation type="plasmid" evidence="2 3">
    <name>pILYOP01</name>
</geneLocation>